<protein>
    <submittedName>
        <fullName evidence="2">Transglycosylase</fullName>
    </submittedName>
</protein>
<organism evidence="2 3">
    <name type="scientific">Klebsiella pneumoniae</name>
    <dbReference type="NCBI Taxonomy" id="573"/>
    <lineage>
        <taxon>Bacteria</taxon>
        <taxon>Pseudomonadati</taxon>
        <taxon>Pseudomonadota</taxon>
        <taxon>Gammaproteobacteria</taxon>
        <taxon>Enterobacterales</taxon>
        <taxon>Enterobacteriaceae</taxon>
        <taxon>Klebsiella/Raoultella group</taxon>
        <taxon>Klebsiella</taxon>
        <taxon>Klebsiella pneumoniae complex</taxon>
    </lineage>
</organism>
<evidence type="ECO:0000313" key="3">
    <source>
        <dbReference type="Proteomes" id="UP000664620"/>
    </source>
</evidence>
<comment type="caution">
    <text evidence="2">The sequence shown here is derived from an EMBL/GenBank/DDBJ whole genome shotgun (WGS) entry which is preliminary data.</text>
</comment>
<proteinExistence type="predicted"/>
<dbReference type="Proteomes" id="UP000664620">
    <property type="component" value="Unassembled WGS sequence"/>
</dbReference>
<reference evidence="2" key="1">
    <citation type="submission" date="2021-03" db="EMBL/GenBank/DDBJ databases">
        <title>Molecular epidemiology and mechanisms of colistin and carbapenem resistance in Enterobacteriaceae from clinical isolates, the environment and porcine samples in Pretoria, South Africa.</title>
        <authorList>
            <person name="Bogoshi D."/>
            <person name="Mbelle N.M."/>
            <person name="Naidoo V."/>
            <person name="Osei Sekyere J."/>
        </authorList>
    </citation>
    <scope>NUCLEOTIDE SEQUENCE</scope>
    <source>
        <strain evidence="2">C034</strain>
    </source>
</reference>
<feature type="region of interest" description="Disordered" evidence="1">
    <location>
        <begin position="49"/>
        <end position="68"/>
    </location>
</feature>
<evidence type="ECO:0000313" key="2">
    <source>
        <dbReference type="EMBL" id="MBO2029647.1"/>
    </source>
</evidence>
<dbReference type="EMBL" id="JAGETO010000191">
    <property type="protein sequence ID" value="MBO2029647.1"/>
    <property type="molecule type" value="Genomic_DNA"/>
</dbReference>
<dbReference type="AlphaFoldDB" id="A0A939SQG3"/>
<sequence length="68" mass="7493">MQYANVPRTIAAVISGKMATLHELDTVYSVRDMWWLIEIMTVDNTNRAIAESDHGSNGDDAPPDYAGP</sequence>
<accession>A0A939SQG3</accession>
<name>A0A939SQG3_KLEPN</name>
<gene>
    <name evidence="2" type="ORF">J4734_25925</name>
</gene>
<evidence type="ECO:0000256" key="1">
    <source>
        <dbReference type="SAM" id="MobiDB-lite"/>
    </source>
</evidence>